<evidence type="ECO:0008006" key="4">
    <source>
        <dbReference type="Google" id="ProtNLM"/>
    </source>
</evidence>
<evidence type="ECO:0000313" key="2">
    <source>
        <dbReference type="EMBL" id="CAG9166956.1"/>
    </source>
</evidence>
<dbReference type="EMBL" id="CAJZAG010000002">
    <property type="protein sequence ID" value="CAG9166956.1"/>
    <property type="molecule type" value="Genomic_DNA"/>
</dbReference>
<name>A0ABM8WIE9_9BURK</name>
<keyword evidence="1" id="KW-0812">Transmembrane</keyword>
<comment type="caution">
    <text evidence="2">The sequence shown here is derived from an EMBL/GenBank/DDBJ whole genome shotgun (WGS) entry which is preliminary data.</text>
</comment>
<gene>
    <name evidence="2" type="ORF">LMG32289_01243</name>
</gene>
<organism evidence="2 3">
    <name type="scientific">Cupriavidus pampae</name>
    <dbReference type="NCBI Taxonomy" id="659251"/>
    <lineage>
        <taxon>Bacteria</taxon>
        <taxon>Pseudomonadati</taxon>
        <taxon>Pseudomonadota</taxon>
        <taxon>Betaproteobacteria</taxon>
        <taxon>Burkholderiales</taxon>
        <taxon>Burkholderiaceae</taxon>
        <taxon>Cupriavidus</taxon>
    </lineage>
</organism>
<proteinExistence type="predicted"/>
<keyword evidence="3" id="KW-1185">Reference proteome</keyword>
<reference evidence="2 3" key="1">
    <citation type="submission" date="2021-08" db="EMBL/GenBank/DDBJ databases">
        <authorList>
            <person name="Peeters C."/>
        </authorList>
    </citation>
    <scope>NUCLEOTIDE SEQUENCE [LARGE SCALE GENOMIC DNA]</scope>
    <source>
        <strain evidence="2 3">LMG 32289</strain>
    </source>
</reference>
<evidence type="ECO:0000313" key="3">
    <source>
        <dbReference type="Proteomes" id="UP000706525"/>
    </source>
</evidence>
<dbReference type="RefSeq" id="WP_223983319.1">
    <property type="nucleotide sequence ID" value="NZ_CAJZAG010000002.1"/>
</dbReference>
<protein>
    <recommendedName>
        <fullName evidence="4">Light-harvesting protein</fullName>
    </recommendedName>
</protein>
<evidence type="ECO:0000256" key="1">
    <source>
        <dbReference type="SAM" id="Phobius"/>
    </source>
</evidence>
<sequence length="45" mass="4940">MSAIGGGPNPEDWKKMTKEEKITYIAFVVVGLSVIAHGIYIKFLS</sequence>
<accession>A0ABM8WIE9</accession>
<keyword evidence="1" id="KW-0472">Membrane</keyword>
<dbReference type="Proteomes" id="UP000706525">
    <property type="component" value="Unassembled WGS sequence"/>
</dbReference>
<keyword evidence="1" id="KW-1133">Transmembrane helix</keyword>
<feature type="transmembrane region" description="Helical" evidence="1">
    <location>
        <begin position="22"/>
        <end position="41"/>
    </location>
</feature>